<dbReference type="Pfam" id="PF01569">
    <property type="entry name" value="PAP2"/>
    <property type="match status" value="1"/>
</dbReference>
<dbReference type="EMBL" id="CP029480">
    <property type="protein sequence ID" value="AWV97076.1"/>
    <property type="molecule type" value="Genomic_DNA"/>
</dbReference>
<evidence type="ECO:0000259" key="1">
    <source>
        <dbReference type="Pfam" id="PF01569"/>
    </source>
</evidence>
<feature type="domain" description="Phosphatidic acid phosphatase type 2/haloperoxidase" evidence="1">
    <location>
        <begin position="337"/>
        <end position="439"/>
    </location>
</feature>
<name>A0A2Z4G797_9BACT</name>
<dbReference type="SUPFAM" id="SSF48317">
    <property type="entry name" value="Acid phosphatase/Vanadium-dependent haloperoxidase"/>
    <property type="match status" value="1"/>
</dbReference>
<dbReference type="InterPro" id="IPR036938">
    <property type="entry name" value="PAP2/HPO_sf"/>
</dbReference>
<dbReference type="RefSeq" id="WP_111370178.1">
    <property type="nucleotide sequence ID" value="NZ_CP029480.1"/>
</dbReference>
<protein>
    <recommendedName>
        <fullName evidence="1">Phosphatidic acid phosphatase type 2/haloperoxidase domain-containing protein</fullName>
    </recommendedName>
</protein>
<dbReference type="InterPro" id="IPR000326">
    <property type="entry name" value="PAP2/HPO"/>
</dbReference>
<evidence type="ECO:0000313" key="2">
    <source>
        <dbReference type="EMBL" id="AWV97076.1"/>
    </source>
</evidence>
<evidence type="ECO:0000313" key="3">
    <source>
        <dbReference type="Proteomes" id="UP000249873"/>
    </source>
</evidence>
<sequence>MLKKSTFLVLLYAISHLSYGQQITSQNYQARDESNLVEFEFVLPAKQYDFKTSDLLVKWHVLIFDLLEQTNGYTPNVAARSLAYINLASYEAMLPAHPEYQSLSGQIQDYNRHEDYDIGPEQFSSPVAINNAIFYMIDELFTPAPYVWMEKVWAYKDSVNTVLAADLDEDTFQKSRNYGLAVGKMIYEYSKSDGGHRSYLRSYDMNYLLPECESCFEIHRSADLENTGPMHPGWQYNRSFMIENDTDFDIKPKVVFSKYPKSPFYKMANDVYEESKTVNPGNKKYVIANFWDDAAGFTYTAPGHSAAILTLVLRKEPVTLEKAAELYCRLGLALNDAIICSWKGKMKHNLIRPVAYINRYIDSAWEPKLLTPPFPEFPSGHSVQSAAMATVLSETVGSDIGFTDYSKFWVGEPRKFTSFWEAANETSISRFYGGIHYMDALDQGQDMGRLVGENILKLKFLKD</sequence>
<accession>A0A2Z4G797</accession>
<dbReference type="PANTHER" id="PTHR34599:SF1">
    <property type="entry name" value="PHOSPHATIDIC ACID PHOSPHATASE TYPE 2_HALOPEROXIDASE DOMAIN-CONTAINING PROTEIN"/>
    <property type="match status" value="1"/>
</dbReference>
<organism evidence="2 3">
    <name type="scientific">Arcticibacterium luteifluviistationis</name>
    <dbReference type="NCBI Taxonomy" id="1784714"/>
    <lineage>
        <taxon>Bacteria</taxon>
        <taxon>Pseudomonadati</taxon>
        <taxon>Bacteroidota</taxon>
        <taxon>Cytophagia</taxon>
        <taxon>Cytophagales</taxon>
        <taxon>Leadbetterellaceae</taxon>
        <taxon>Arcticibacterium</taxon>
    </lineage>
</organism>
<dbReference type="Proteomes" id="UP000249873">
    <property type="component" value="Chromosome"/>
</dbReference>
<dbReference type="InterPro" id="IPR052559">
    <property type="entry name" value="V-haloperoxidase"/>
</dbReference>
<keyword evidence="3" id="KW-1185">Reference proteome</keyword>
<dbReference type="CDD" id="cd03398">
    <property type="entry name" value="PAP2_haloperoxidase"/>
    <property type="match status" value="1"/>
</dbReference>
<proteinExistence type="predicted"/>
<dbReference type="KEGG" id="als:DJ013_02335"/>
<dbReference type="Gene3D" id="1.10.606.20">
    <property type="match status" value="1"/>
</dbReference>
<gene>
    <name evidence="2" type="ORF">DJ013_02335</name>
</gene>
<dbReference type="AlphaFoldDB" id="A0A2Z4G797"/>
<reference evidence="2 3" key="1">
    <citation type="submission" date="2018-05" db="EMBL/GenBank/DDBJ databases">
        <title>Complete genome sequence of Arcticibacterium luteifluviistationis SM1504T, a cytophagaceae bacterium isolated from Arctic surface seawater.</title>
        <authorList>
            <person name="Li Y."/>
            <person name="Qin Q.-L."/>
        </authorList>
    </citation>
    <scope>NUCLEOTIDE SEQUENCE [LARGE SCALE GENOMIC DNA]</scope>
    <source>
        <strain evidence="2 3">SM1504</strain>
    </source>
</reference>
<dbReference type="OrthoDB" id="7793240at2"/>
<dbReference type="PANTHER" id="PTHR34599">
    <property type="entry name" value="PEROXIDASE-RELATED"/>
    <property type="match status" value="1"/>
</dbReference>